<gene>
    <name evidence="8" type="primary">trpA</name>
    <name evidence="10" type="ORF">ST398NM02_1374</name>
</gene>
<dbReference type="Pfam" id="PF00290">
    <property type="entry name" value="Trp_syntA"/>
    <property type="match status" value="1"/>
</dbReference>
<dbReference type="Proteomes" id="UP000003093">
    <property type="component" value="Unassembled WGS sequence"/>
</dbReference>
<evidence type="ECO:0000256" key="9">
    <source>
        <dbReference type="RuleBase" id="RU003662"/>
    </source>
</evidence>
<dbReference type="PANTHER" id="PTHR43406">
    <property type="entry name" value="TRYPTOPHAN SYNTHASE, ALPHA CHAIN"/>
    <property type="match status" value="1"/>
</dbReference>
<feature type="active site" description="Proton acceptor" evidence="8">
    <location>
        <position position="61"/>
    </location>
</feature>
<dbReference type="InterPro" id="IPR013785">
    <property type="entry name" value="Aldolase_TIM"/>
</dbReference>
<keyword evidence="6 8" id="KW-0456">Lyase</keyword>
<evidence type="ECO:0000256" key="8">
    <source>
        <dbReference type="HAMAP-Rule" id="MF_00131"/>
    </source>
</evidence>
<comment type="subunit">
    <text evidence="2 8">Tetramer of two alpha and two beta chains.</text>
</comment>
<dbReference type="Gene3D" id="3.20.20.70">
    <property type="entry name" value="Aldolase class I"/>
    <property type="match status" value="1"/>
</dbReference>
<dbReference type="AlphaFoldDB" id="A0ABC9Q0H5"/>
<keyword evidence="5 8" id="KW-0057">Aromatic amino acid biosynthesis</keyword>
<dbReference type="InterPro" id="IPR018204">
    <property type="entry name" value="Trp_synthase_alpha_AS"/>
</dbReference>
<evidence type="ECO:0000313" key="11">
    <source>
        <dbReference type="Proteomes" id="UP000003093"/>
    </source>
</evidence>
<evidence type="ECO:0000256" key="4">
    <source>
        <dbReference type="ARBA" id="ARBA00022822"/>
    </source>
</evidence>
<comment type="function">
    <text evidence="8">The alpha subunit is responsible for the aldol cleavage of indoleglycerol phosphate to indole and glyceraldehyde 3-phosphate.</text>
</comment>
<dbReference type="GO" id="GO:0004834">
    <property type="term" value="F:tryptophan synthase activity"/>
    <property type="evidence" value="ECO:0007669"/>
    <property type="project" value="UniProtKB-UniRule"/>
</dbReference>
<evidence type="ECO:0000256" key="1">
    <source>
        <dbReference type="ARBA" id="ARBA00004733"/>
    </source>
</evidence>
<organism evidence="10 11">
    <name type="scientific">Staphylococcus aureus subsp. aureus DR10</name>
    <dbReference type="NCBI Taxonomy" id="1155079"/>
    <lineage>
        <taxon>Bacteria</taxon>
        <taxon>Bacillati</taxon>
        <taxon>Bacillota</taxon>
        <taxon>Bacilli</taxon>
        <taxon>Bacillales</taxon>
        <taxon>Staphylococcaceae</taxon>
        <taxon>Staphylococcus</taxon>
    </lineage>
</organism>
<dbReference type="EMBL" id="AIDT01000007">
    <property type="protein sequence ID" value="EIA14177.1"/>
    <property type="molecule type" value="Genomic_DNA"/>
</dbReference>
<dbReference type="PROSITE" id="PS00167">
    <property type="entry name" value="TRP_SYNTHASE_ALPHA"/>
    <property type="match status" value="1"/>
</dbReference>
<dbReference type="CDD" id="cd04724">
    <property type="entry name" value="Tryptophan_synthase_alpha"/>
    <property type="match status" value="1"/>
</dbReference>
<dbReference type="InterPro" id="IPR011060">
    <property type="entry name" value="RibuloseP-bd_barrel"/>
</dbReference>
<dbReference type="InterPro" id="IPR002028">
    <property type="entry name" value="Trp_synthase_suA"/>
</dbReference>
<evidence type="ECO:0000256" key="3">
    <source>
        <dbReference type="ARBA" id="ARBA00022605"/>
    </source>
</evidence>
<evidence type="ECO:0000256" key="6">
    <source>
        <dbReference type="ARBA" id="ARBA00023239"/>
    </source>
</evidence>
<dbReference type="PANTHER" id="PTHR43406:SF1">
    <property type="entry name" value="TRYPTOPHAN SYNTHASE ALPHA CHAIN, CHLOROPLASTIC"/>
    <property type="match status" value="1"/>
</dbReference>
<comment type="catalytic activity">
    <reaction evidence="7 8">
        <text>(1S,2R)-1-C-(indol-3-yl)glycerol 3-phosphate + L-serine = D-glyceraldehyde 3-phosphate + L-tryptophan + H2O</text>
        <dbReference type="Rhea" id="RHEA:10532"/>
        <dbReference type="ChEBI" id="CHEBI:15377"/>
        <dbReference type="ChEBI" id="CHEBI:33384"/>
        <dbReference type="ChEBI" id="CHEBI:57912"/>
        <dbReference type="ChEBI" id="CHEBI:58866"/>
        <dbReference type="ChEBI" id="CHEBI:59776"/>
        <dbReference type="EC" id="4.2.1.20"/>
    </reaction>
</comment>
<accession>A0ABC9Q0H5</accession>
<protein>
    <recommendedName>
        <fullName evidence="8">Tryptophan synthase alpha chain</fullName>
        <ecNumber evidence="8">4.2.1.20</ecNumber>
    </recommendedName>
</protein>
<comment type="pathway">
    <text evidence="1 8">Amino-acid biosynthesis; L-tryptophan biosynthesis; L-tryptophan from chorismate: step 5/5.</text>
</comment>
<sequence>MAIKIWKQLDNIWQSEVLQMTKLFIPYIMGNKDLIENAKILSENGADIIEIGVPFSDPVADGPVIMEAGQQAIKQGITIDFIFEQLEKHGNQIKCQYVLMTYYNIICHYGEQAFFERCRDSGVYGLIIPDLPYELSQRLKQQFSHYDVKIISLVAMTTDDERIKDIVSHAEGFIYTVTMNATTGQNGAFHPELKRKIESIKEIANVPVVAGFGIRTPQHVADIKAVADGIVIGSEIVKRFKANTREEIIEYLQSIKHALNN</sequence>
<dbReference type="EC" id="4.2.1.20" evidence="8"/>
<evidence type="ECO:0000256" key="7">
    <source>
        <dbReference type="ARBA" id="ARBA00049047"/>
    </source>
</evidence>
<dbReference type="SUPFAM" id="SSF51366">
    <property type="entry name" value="Ribulose-phoshate binding barrel"/>
    <property type="match status" value="1"/>
</dbReference>
<evidence type="ECO:0000313" key="10">
    <source>
        <dbReference type="EMBL" id="EIA14177.1"/>
    </source>
</evidence>
<comment type="similarity">
    <text evidence="8 9">Belongs to the TrpA family.</text>
</comment>
<evidence type="ECO:0000256" key="2">
    <source>
        <dbReference type="ARBA" id="ARBA00011270"/>
    </source>
</evidence>
<evidence type="ECO:0000256" key="5">
    <source>
        <dbReference type="ARBA" id="ARBA00023141"/>
    </source>
</evidence>
<keyword evidence="4 8" id="KW-0822">Tryptophan biosynthesis</keyword>
<dbReference type="NCBIfam" id="TIGR00262">
    <property type="entry name" value="trpA"/>
    <property type="match status" value="1"/>
</dbReference>
<reference evidence="10 11" key="1">
    <citation type="journal article" date="2012" name="MBio">
        <title>Identification of a highly transmissible animal-independent Staphylococcus aureus ST398 clone with distinct genomic and cell adhesion properties.</title>
        <authorList>
            <person name="Uhlemann A.C."/>
            <person name="Porcella S.F."/>
            <person name="Trivedi S."/>
            <person name="Sullivan S.B."/>
            <person name="Hafer C."/>
            <person name="Kennedy A.D."/>
            <person name="Barbian K.D."/>
            <person name="McCarthy A.J."/>
            <person name="Street C."/>
            <person name="Hirschberg D.L."/>
            <person name="Lipkin W.I."/>
            <person name="Lindsay J.A."/>
            <person name="DeLeo F.R."/>
            <person name="Lowy F.D."/>
        </authorList>
    </citation>
    <scope>NUCLEOTIDE SEQUENCE [LARGE SCALE GENOMIC DNA]</scope>
    <source>
        <strain evidence="10 11">DR10</strain>
    </source>
</reference>
<dbReference type="HAMAP" id="MF_00131">
    <property type="entry name" value="Trp_synth_alpha"/>
    <property type="match status" value="1"/>
</dbReference>
<comment type="caution">
    <text evidence="10">The sequence shown here is derived from an EMBL/GenBank/DDBJ whole genome shotgun (WGS) entry which is preliminary data.</text>
</comment>
<proteinExistence type="inferred from homology"/>
<name>A0ABC9Q0H5_STAA5</name>
<keyword evidence="3 8" id="KW-0028">Amino-acid biosynthesis</keyword>
<feature type="active site" description="Proton acceptor" evidence="8">
    <location>
        <position position="50"/>
    </location>
</feature>